<sequence length="68" mass="7615">MSAVRYIREGTASVARGYSTYVDSIFDQAMQKAFTECCGMDVDFLSAYPDFFALFLVMVLTCKYKIAG</sequence>
<organism evidence="1 2">
    <name type="scientific">Amphibalanus amphitrite</name>
    <name type="common">Striped barnacle</name>
    <name type="synonym">Balanus amphitrite</name>
    <dbReference type="NCBI Taxonomy" id="1232801"/>
    <lineage>
        <taxon>Eukaryota</taxon>
        <taxon>Metazoa</taxon>
        <taxon>Ecdysozoa</taxon>
        <taxon>Arthropoda</taxon>
        <taxon>Crustacea</taxon>
        <taxon>Multicrustacea</taxon>
        <taxon>Cirripedia</taxon>
        <taxon>Thoracica</taxon>
        <taxon>Thoracicalcarea</taxon>
        <taxon>Balanomorpha</taxon>
        <taxon>Balanoidea</taxon>
        <taxon>Balanidae</taxon>
        <taxon>Amphibalaninae</taxon>
        <taxon>Amphibalanus</taxon>
    </lineage>
</organism>
<dbReference type="Proteomes" id="UP000440578">
    <property type="component" value="Unassembled WGS sequence"/>
</dbReference>
<dbReference type="EMBL" id="VIIS01000923">
    <property type="protein sequence ID" value="KAF0303672.1"/>
    <property type="molecule type" value="Genomic_DNA"/>
</dbReference>
<evidence type="ECO:0000313" key="2">
    <source>
        <dbReference type="Proteomes" id="UP000440578"/>
    </source>
</evidence>
<proteinExistence type="predicted"/>
<gene>
    <name evidence="1" type="ORF">FJT64_024393</name>
</gene>
<dbReference type="OrthoDB" id="3900342at2759"/>
<name>A0A6A4WM24_AMPAM</name>
<keyword evidence="2" id="KW-1185">Reference proteome</keyword>
<accession>A0A6A4WM24</accession>
<protein>
    <submittedName>
        <fullName evidence="1">Uncharacterized protein</fullName>
    </submittedName>
</protein>
<comment type="caution">
    <text evidence="1">The sequence shown here is derived from an EMBL/GenBank/DDBJ whole genome shotgun (WGS) entry which is preliminary data.</text>
</comment>
<evidence type="ECO:0000313" key="1">
    <source>
        <dbReference type="EMBL" id="KAF0303672.1"/>
    </source>
</evidence>
<dbReference type="AlphaFoldDB" id="A0A6A4WM24"/>
<reference evidence="1 2" key="1">
    <citation type="submission" date="2019-07" db="EMBL/GenBank/DDBJ databases">
        <title>Draft genome assembly of a fouling barnacle, Amphibalanus amphitrite (Darwin, 1854): The first reference genome for Thecostraca.</title>
        <authorList>
            <person name="Kim W."/>
        </authorList>
    </citation>
    <scope>NUCLEOTIDE SEQUENCE [LARGE SCALE GENOMIC DNA]</scope>
    <source>
        <strain evidence="1">SNU_AA5</strain>
        <tissue evidence="1">Soma without cirri and trophi</tissue>
    </source>
</reference>